<comment type="subcellular location">
    <subcellularLocation>
        <location evidence="1 8">Nucleus</location>
    </subcellularLocation>
</comment>
<accession>A0A6A6CKH1</accession>
<keyword evidence="6 8" id="KW-0539">Nucleus</keyword>
<protein>
    <recommendedName>
        <fullName evidence="3 8">Mediator of RNA polymerase II transcription subunit 17</fullName>
    </recommendedName>
    <alternativeName>
        <fullName evidence="7 8">Mediator complex subunit 17</fullName>
    </alternativeName>
</protein>
<comment type="similarity">
    <text evidence="2 8">Belongs to the Mediator complex subunit 17 family.</text>
</comment>
<dbReference type="EMBL" id="ML993592">
    <property type="protein sequence ID" value="KAF2167724.1"/>
    <property type="molecule type" value="Genomic_DNA"/>
</dbReference>
<feature type="region of interest" description="Disordered" evidence="10">
    <location>
        <begin position="1"/>
        <end position="23"/>
    </location>
</feature>
<dbReference type="GO" id="GO:0070847">
    <property type="term" value="C:core mediator complex"/>
    <property type="evidence" value="ECO:0007669"/>
    <property type="project" value="TreeGrafter"/>
</dbReference>
<evidence type="ECO:0000256" key="2">
    <source>
        <dbReference type="ARBA" id="ARBA00005635"/>
    </source>
</evidence>
<feature type="coiled-coil region" evidence="9">
    <location>
        <begin position="157"/>
        <end position="191"/>
    </location>
</feature>
<keyword evidence="8" id="KW-0010">Activator</keyword>
<keyword evidence="4 8" id="KW-0805">Transcription regulation</keyword>
<keyword evidence="9" id="KW-0175">Coiled coil</keyword>
<dbReference type="InterPro" id="IPR019313">
    <property type="entry name" value="Mediator_Med17"/>
</dbReference>
<reference evidence="11" key="1">
    <citation type="journal article" date="2020" name="Stud. Mycol.">
        <title>101 Dothideomycetes genomes: a test case for predicting lifestyles and emergence of pathogens.</title>
        <authorList>
            <person name="Haridas S."/>
            <person name="Albert R."/>
            <person name="Binder M."/>
            <person name="Bloem J."/>
            <person name="Labutti K."/>
            <person name="Salamov A."/>
            <person name="Andreopoulos B."/>
            <person name="Baker S."/>
            <person name="Barry K."/>
            <person name="Bills G."/>
            <person name="Bluhm B."/>
            <person name="Cannon C."/>
            <person name="Castanera R."/>
            <person name="Culley D."/>
            <person name="Daum C."/>
            <person name="Ezra D."/>
            <person name="Gonzalez J."/>
            <person name="Henrissat B."/>
            <person name="Kuo A."/>
            <person name="Liang C."/>
            <person name="Lipzen A."/>
            <person name="Lutzoni F."/>
            <person name="Magnuson J."/>
            <person name="Mondo S."/>
            <person name="Nolan M."/>
            <person name="Ohm R."/>
            <person name="Pangilinan J."/>
            <person name="Park H.-J."/>
            <person name="Ramirez L."/>
            <person name="Alfaro M."/>
            <person name="Sun H."/>
            <person name="Tritt A."/>
            <person name="Yoshinaga Y."/>
            <person name="Zwiers L.-H."/>
            <person name="Turgeon B."/>
            <person name="Goodwin S."/>
            <person name="Spatafora J."/>
            <person name="Crous P."/>
            <person name="Grigoriev I."/>
        </authorList>
    </citation>
    <scope>NUCLEOTIDE SEQUENCE</scope>
    <source>
        <strain evidence="11">ATCC 36951</strain>
    </source>
</reference>
<evidence type="ECO:0000256" key="8">
    <source>
        <dbReference type="RuleBase" id="RU364140"/>
    </source>
</evidence>
<evidence type="ECO:0000256" key="10">
    <source>
        <dbReference type="SAM" id="MobiDB-lite"/>
    </source>
</evidence>
<evidence type="ECO:0000256" key="1">
    <source>
        <dbReference type="ARBA" id="ARBA00004123"/>
    </source>
</evidence>
<dbReference type="GO" id="GO:0016592">
    <property type="term" value="C:mediator complex"/>
    <property type="evidence" value="ECO:0007669"/>
    <property type="project" value="InterPro"/>
</dbReference>
<feature type="region of interest" description="Disordered" evidence="10">
    <location>
        <begin position="383"/>
        <end position="403"/>
    </location>
</feature>
<feature type="region of interest" description="Disordered" evidence="10">
    <location>
        <begin position="52"/>
        <end position="84"/>
    </location>
</feature>
<evidence type="ECO:0000256" key="5">
    <source>
        <dbReference type="ARBA" id="ARBA00023163"/>
    </source>
</evidence>
<comment type="subunit">
    <text evidence="8">Component of the Mediator complex.</text>
</comment>
<dbReference type="AlphaFoldDB" id="A0A6A6CKH1"/>
<keyword evidence="12" id="KW-1185">Reference proteome</keyword>
<evidence type="ECO:0000256" key="9">
    <source>
        <dbReference type="SAM" id="Coils"/>
    </source>
</evidence>
<dbReference type="Pfam" id="PF10156">
    <property type="entry name" value="Med17"/>
    <property type="match status" value="1"/>
</dbReference>
<evidence type="ECO:0000313" key="12">
    <source>
        <dbReference type="Proteomes" id="UP000799537"/>
    </source>
</evidence>
<comment type="function">
    <text evidence="8">Component of the Mediator complex, a coactivator involved in the regulated transcription of nearly all RNA polymerase II-dependent genes. Mediator functions as a bridge to convey information from gene-specific regulatory proteins to the basal RNA polymerase II transcription machinery. Mediator is recruited to promoters by direct interactions with regulatory proteins and serves as a scaffold for the assembly of a functional preinitiation complex with RNA polymerase II and the general transcription factors.</text>
</comment>
<dbReference type="OrthoDB" id="5319830at2759"/>
<evidence type="ECO:0000256" key="6">
    <source>
        <dbReference type="ARBA" id="ARBA00023242"/>
    </source>
</evidence>
<gene>
    <name evidence="8" type="primary">MED17</name>
    <name evidence="11" type="ORF">M409DRAFT_53698</name>
</gene>
<dbReference type="GO" id="GO:0006357">
    <property type="term" value="P:regulation of transcription by RNA polymerase II"/>
    <property type="evidence" value="ECO:0007669"/>
    <property type="project" value="InterPro"/>
</dbReference>
<keyword evidence="5 8" id="KW-0804">Transcription</keyword>
<evidence type="ECO:0000256" key="3">
    <source>
        <dbReference type="ARBA" id="ARBA00019610"/>
    </source>
</evidence>
<dbReference type="PANTHER" id="PTHR13114">
    <property type="entry name" value="MEDIATOR OF RNA POLYMERASE II TRANSCRIPTION SUBUNIT 17"/>
    <property type="match status" value="1"/>
</dbReference>
<dbReference type="Proteomes" id="UP000799537">
    <property type="component" value="Unassembled WGS sequence"/>
</dbReference>
<organism evidence="11 12">
    <name type="scientific">Zasmidium cellare ATCC 36951</name>
    <dbReference type="NCBI Taxonomy" id="1080233"/>
    <lineage>
        <taxon>Eukaryota</taxon>
        <taxon>Fungi</taxon>
        <taxon>Dikarya</taxon>
        <taxon>Ascomycota</taxon>
        <taxon>Pezizomycotina</taxon>
        <taxon>Dothideomycetes</taxon>
        <taxon>Dothideomycetidae</taxon>
        <taxon>Mycosphaerellales</taxon>
        <taxon>Mycosphaerellaceae</taxon>
        <taxon>Zasmidium</taxon>
    </lineage>
</organism>
<sequence>MSSTSTTTSLTFKPWATGNGEESGIGATLARINAERGHFRNITEASLQEEIAAEGALELSSSDDEDDEDDEGDSTVTKRQPAKDREALYAAKHEMRVYVGEAIRNTKNSLHFVAMLLSKFQPRVAGSSLIDIKDKVPFGSVSADIWDPERAMPKDAAREKQDDLVATNMRMRELQESADGLLAAATRLKENVRQETLFWDEVLSVSERGWRISKIPGTHLLGVHYGFQGSDAAFARSQVAAITSDSEGTVMLERGIGTQPKAVRAVLKRHGQVVGSSSLPRVPDESETTLEARIRHARDSVFDEELFHEMLRESRSLISMGVTTKEAAVHFTTELLQDLEVELQLVSLDEDNSLGLEASHDLDTLAHAIILTARSLLGQEHRNKLNRKKDIPPPLSKEGDDTRQQTAILRPLTLVLNHYAQSTGRSTYKT</sequence>
<evidence type="ECO:0000256" key="7">
    <source>
        <dbReference type="ARBA" id="ARBA00032014"/>
    </source>
</evidence>
<feature type="compositionally biased region" description="Acidic residues" evidence="10">
    <location>
        <begin position="61"/>
        <end position="73"/>
    </location>
</feature>
<name>A0A6A6CKH1_ZASCE</name>
<evidence type="ECO:0000313" key="11">
    <source>
        <dbReference type="EMBL" id="KAF2167724.1"/>
    </source>
</evidence>
<evidence type="ECO:0000256" key="4">
    <source>
        <dbReference type="ARBA" id="ARBA00023015"/>
    </source>
</evidence>
<dbReference type="GO" id="GO:0003712">
    <property type="term" value="F:transcription coregulator activity"/>
    <property type="evidence" value="ECO:0007669"/>
    <property type="project" value="InterPro"/>
</dbReference>
<proteinExistence type="inferred from homology"/>
<dbReference type="PANTHER" id="PTHR13114:SF7">
    <property type="entry name" value="MEDIATOR OF RNA POLYMERASE II TRANSCRIPTION SUBUNIT 17"/>
    <property type="match status" value="1"/>
</dbReference>